<keyword evidence="1" id="KW-0472">Membrane</keyword>
<evidence type="ECO:0000256" key="2">
    <source>
        <dbReference type="SAM" id="SignalP"/>
    </source>
</evidence>
<evidence type="ECO:0000313" key="3">
    <source>
        <dbReference type="EMBL" id="PWK04992.1"/>
    </source>
</evidence>
<feature type="transmembrane region" description="Helical" evidence="1">
    <location>
        <begin position="707"/>
        <end position="724"/>
    </location>
</feature>
<protein>
    <recommendedName>
        <fullName evidence="5">Phosphoglyceromutase</fullName>
    </recommendedName>
</protein>
<reference evidence="3 4" key="1">
    <citation type="submission" date="2018-05" db="EMBL/GenBank/DDBJ databases">
        <title>Genomic Encyclopedia of Type Strains, Phase IV (KMG-IV): sequencing the most valuable type-strain genomes for metagenomic binning, comparative biology and taxonomic classification.</title>
        <authorList>
            <person name="Goeker M."/>
        </authorList>
    </citation>
    <scope>NUCLEOTIDE SEQUENCE [LARGE SCALE GENOMIC DNA]</scope>
    <source>
        <strain evidence="3 4">DSM 18773</strain>
    </source>
</reference>
<feature type="transmembrane region" description="Helical" evidence="1">
    <location>
        <begin position="542"/>
        <end position="560"/>
    </location>
</feature>
<organism evidence="3 4">
    <name type="scientific">Tumebacillus permanentifrigoris</name>
    <dbReference type="NCBI Taxonomy" id="378543"/>
    <lineage>
        <taxon>Bacteria</taxon>
        <taxon>Bacillati</taxon>
        <taxon>Bacillota</taxon>
        <taxon>Bacilli</taxon>
        <taxon>Bacillales</taxon>
        <taxon>Alicyclobacillaceae</taxon>
        <taxon>Tumebacillus</taxon>
    </lineage>
</organism>
<feature type="transmembrane region" description="Helical" evidence="1">
    <location>
        <begin position="382"/>
        <end position="404"/>
    </location>
</feature>
<evidence type="ECO:0000313" key="4">
    <source>
        <dbReference type="Proteomes" id="UP000245634"/>
    </source>
</evidence>
<dbReference type="Gene3D" id="3.40.720.10">
    <property type="entry name" value="Alkaline Phosphatase, subunit A"/>
    <property type="match status" value="1"/>
</dbReference>
<feature type="transmembrane region" description="Helical" evidence="1">
    <location>
        <begin position="590"/>
        <end position="610"/>
    </location>
</feature>
<dbReference type="EMBL" id="QGGL01000030">
    <property type="protein sequence ID" value="PWK04992.1"/>
    <property type="molecule type" value="Genomic_DNA"/>
</dbReference>
<dbReference type="RefSeq" id="WP_109691370.1">
    <property type="nucleotide sequence ID" value="NZ_QGGL01000030.1"/>
</dbReference>
<sequence>MERWKKALATVLALFCTGTTLPLVAHAAPSGETASKQALVVLVNRLTCDDLQQMPHLQELGQVGAMGLLNINTGAGHTDSSAYATLALGVPAKLKQSGVLAYSAQERLPKQEEIPASAMYQQLGGGAVGASGVLLLSTYRQHRQQDLHQWAGTLGTLGDALHSRGLTTAVYGSSDRGGDEWRPGALLTTDSQGRTDAGDVSAAMFVADGERPYGVKTDYARMIAGATNASLTVFDLADLYRLESYRPHLTEARYQQLRELTLQEIDSFIGRLLTGTNPDCLLLVATPEVGMEAAKKSEWLAPIALAGGRTKPHSVLTSATTRRDGIVTNLDVMPTVAEHLGLAIPPGMIGYPLTSATHTRLLPEKLTALKNATVWTYTHRGVILGLVGIGVAVGVIAALCRLIFVTGLSVRFARRMLWAVLGLPLVLYVLPLWRAQNFAETAAALIATMLLLLVIPFRILSICQRVAGRAVWVAGCTIGVILYDIGAGGQLAHSSLLSYDPIVGARYYGIGNEYMGVVVGAAALLYGALLHTRAQEKSRVPFVNFGFLLCGVLLTAFFASPLLGTNTGGALTMAATTAFCLTLQKRRRPLPAFIGVSAALGGALVLVILLNQNAAAPSHIGAATHQVLSGGMTEVVRILSRKSEMFLRFFTTSIWSSVLVVCYGAFLAHLFRKQNREQARANIPAHPAISGAALGAGVGLFTNDSGVVVAGVMLVFTLFPYLLLGLERMQHEIDTALAHKE</sequence>
<feature type="transmembrane region" description="Helical" evidence="1">
    <location>
        <begin position="683"/>
        <end position="701"/>
    </location>
</feature>
<comment type="caution">
    <text evidence="3">The sequence shown here is derived from an EMBL/GenBank/DDBJ whole genome shotgun (WGS) entry which is preliminary data.</text>
</comment>
<dbReference type="AlphaFoldDB" id="A0A316D3T2"/>
<feature type="transmembrane region" description="Helical" evidence="1">
    <location>
        <begin position="472"/>
        <end position="493"/>
    </location>
</feature>
<dbReference type="SUPFAM" id="SSF53649">
    <property type="entry name" value="Alkaline phosphatase-like"/>
    <property type="match status" value="1"/>
</dbReference>
<feature type="signal peptide" evidence="2">
    <location>
        <begin position="1"/>
        <end position="27"/>
    </location>
</feature>
<name>A0A316D3T2_9BACL</name>
<evidence type="ECO:0008006" key="5">
    <source>
        <dbReference type="Google" id="ProtNLM"/>
    </source>
</evidence>
<keyword evidence="2" id="KW-0732">Signal</keyword>
<feature type="transmembrane region" description="Helical" evidence="1">
    <location>
        <begin position="416"/>
        <end position="435"/>
    </location>
</feature>
<accession>A0A316D3T2</accession>
<proteinExistence type="predicted"/>
<evidence type="ECO:0000256" key="1">
    <source>
        <dbReference type="SAM" id="Phobius"/>
    </source>
</evidence>
<feature type="transmembrane region" description="Helical" evidence="1">
    <location>
        <begin position="566"/>
        <end position="583"/>
    </location>
</feature>
<keyword evidence="1" id="KW-0812">Transmembrane</keyword>
<dbReference type="OrthoDB" id="3199331at2"/>
<feature type="transmembrane region" description="Helical" evidence="1">
    <location>
        <begin position="649"/>
        <end position="671"/>
    </location>
</feature>
<feature type="transmembrane region" description="Helical" evidence="1">
    <location>
        <begin position="513"/>
        <end position="530"/>
    </location>
</feature>
<feature type="transmembrane region" description="Helical" evidence="1">
    <location>
        <begin position="441"/>
        <end position="460"/>
    </location>
</feature>
<dbReference type="Proteomes" id="UP000245634">
    <property type="component" value="Unassembled WGS sequence"/>
</dbReference>
<feature type="chain" id="PRO_5016351040" description="Phosphoglyceromutase" evidence="2">
    <location>
        <begin position="28"/>
        <end position="741"/>
    </location>
</feature>
<keyword evidence="1" id="KW-1133">Transmembrane helix</keyword>
<gene>
    <name evidence="3" type="ORF">C7459_1306</name>
</gene>
<dbReference type="InterPro" id="IPR017850">
    <property type="entry name" value="Alkaline_phosphatase_core_sf"/>
</dbReference>
<keyword evidence="4" id="KW-1185">Reference proteome</keyword>